<dbReference type="RefSeq" id="WP_390223195.1">
    <property type="nucleotide sequence ID" value="NZ_JBHTAA010000005.1"/>
</dbReference>
<evidence type="ECO:0000256" key="1">
    <source>
        <dbReference type="SAM" id="Phobius"/>
    </source>
</evidence>
<dbReference type="Proteomes" id="UP001596481">
    <property type="component" value="Unassembled WGS sequence"/>
</dbReference>
<protein>
    <submittedName>
        <fullName evidence="2">Uncharacterized protein</fullName>
    </submittedName>
</protein>
<feature type="transmembrane region" description="Helical" evidence="1">
    <location>
        <begin position="29"/>
        <end position="48"/>
    </location>
</feature>
<keyword evidence="1" id="KW-0812">Transmembrane</keyword>
<comment type="caution">
    <text evidence="2">The sequence shown here is derived from an EMBL/GenBank/DDBJ whole genome shotgun (WGS) entry which is preliminary data.</text>
</comment>
<keyword evidence="1" id="KW-1133">Transmembrane helix</keyword>
<organism evidence="2 3">
    <name type="scientific">Haloferax namakaokahaiae</name>
    <dbReference type="NCBI Taxonomy" id="1748331"/>
    <lineage>
        <taxon>Archaea</taxon>
        <taxon>Methanobacteriati</taxon>
        <taxon>Methanobacteriota</taxon>
        <taxon>Stenosarchaea group</taxon>
        <taxon>Halobacteria</taxon>
        <taxon>Halobacteriales</taxon>
        <taxon>Haloferacaceae</taxon>
        <taxon>Haloferax</taxon>
    </lineage>
</organism>
<keyword evidence="3" id="KW-1185">Reference proteome</keyword>
<evidence type="ECO:0000313" key="3">
    <source>
        <dbReference type="Proteomes" id="UP001596481"/>
    </source>
</evidence>
<accession>A0ABD5ZFD6</accession>
<keyword evidence="1" id="KW-0472">Membrane</keyword>
<gene>
    <name evidence="2" type="ORF">ACFQJC_10060</name>
</gene>
<evidence type="ECO:0000313" key="2">
    <source>
        <dbReference type="EMBL" id="MFC7203861.1"/>
    </source>
</evidence>
<proteinExistence type="predicted"/>
<dbReference type="AlphaFoldDB" id="A0ABD5ZFD6"/>
<reference evidence="2 3" key="1">
    <citation type="journal article" date="2019" name="Int. J. Syst. Evol. Microbiol.">
        <title>The Global Catalogue of Microorganisms (GCM) 10K type strain sequencing project: providing services to taxonomists for standard genome sequencing and annotation.</title>
        <authorList>
            <consortium name="The Broad Institute Genomics Platform"/>
            <consortium name="The Broad Institute Genome Sequencing Center for Infectious Disease"/>
            <person name="Wu L."/>
            <person name="Ma J."/>
        </authorList>
    </citation>
    <scope>NUCLEOTIDE SEQUENCE [LARGE SCALE GENOMIC DNA]</scope>
    <source>
        <strain evidence="2 3">DSM 29988</strain>
    </source>
</reference>
<name>A0ABD5ZFD6_9EURY</name>
<dbReference type="EMBL" id="JBHTAA010000005">
    <property type="protein sequence ID" value="MFC7203861.1"/>
    <property type="molecule type" value="Genomic_DNA"/>
</dbReference>
<sequence length="55" mass="5492">MTADMRLAAIGTALLLVSSAILVQTSIDGRLPVVLAALASVGAVAAVFRASSHTN</sequence>